<gene>
    <name evidence="1" type="ORF">BV25DRAFT_1866764</name>
</gene>
<protein>
    <submittedName>
        <fullName evidence="1">MED14-domain-containing protein</fullName>
    </submittedName>
</protein>
<keyword evidence="2" id="KW-1185">Reference proteome</keyword>
<proteinExistence type="predicted"/>
<evidence type="ECO:0000313" key="2">
    <source>
        <dbReference type="Proteomes" id="UP000814140"/>
    </source>
</evidence>
<name>A0ACB8TKC0_9AGAM</name>
<evidence type="ECO:0000313" key="1">
    <source>
        <dbReference type="EMBL" id="KAI0068848.1"/>
    </source>
</evidence>
<reference evidence="1" key="1">
    <citation type="submission" date="2021-03" db="EMBL/GenBank/DDBJ databases">
        <authorList>
            <consortium name="DOE Joint Genome Institute"/>
            <person name="Ahrendt S."/>
            <person name="Looney B.P."/>
            <person name="Miyauchi S."/>
            <person name="Morin E."/>
            <person name="Drula E."/>
            <person name="Courty P.E."/>
            <person name="Chicoki N."/>
            <person name="Fauchery L."/>
            <person name="Kohler A."/>
            <person name="Kuo A."/>
            <person name="Labutti K."/>
            <person name="Pangilinan J."/>
            <person name="Lipzen A."/>
            <person name="Riley R."/>
            <person name="Andreopoulos W."/>
            <person name="He G."/>
            <person name="Johnson J."/>
            <person name="Barry K.W."/>
            <person name="Grigoriev I.V."/>
            <person name="Nagy L."/>
            <person name="Hibbett D."/>
            <person name="Henrissat B."/>
            <person name="Matheny P.B."/>
            <person name="Labbe J."/>
            <person name="Martin F."/>
        </authorList>
    </citation>
    <scope>NUCLEOTIDE SEQUENCE</scope>
    <source>
        <strain evidence="1">HHB10654</strain>
    </source>
</reference>
<dbReference type="Proteomes" id="UP000814140">
    <property type="component" value="Unassembled WGS sequence"/>
</dbReference>
<reference evidence="1" key="2">
    <citation type="journal article" date="2022" name="New Phytol.">
        <title>Evolutionary transition to the ectomycorrhizal habit in the genomes of a hyperdiverse lineage of mushroom-forming fungi.</title>
        <authorList>
            <person name="Looney B."/>
            <person name="Miyauchi S."/>
            <person name="Morin E."/>
            <person name="Drula E."/>
            <person name="Courty P.E."/>
            <person name="Kohler A."/>
            <person name="Kuo A."/>
            <person name="LaButti K."/>
            <person name="Pangilinan J."/>
            <person name="Lipzen A."/>
            <person name="Riley R."/>
            <person name="Andreopoulos W."/>
            <person name="He G."/>
            <person name="Johnson J."/>
            <person name="Nolan M."/>
            <person name="Tritt A."/>
            <person name="Barry K.W."/>
            <person name="Grigoriev I.V."/>
            <person name="Nagy L.G."/>
            <person name="Hibbett D."/>
            <person name="Henrissat B."/>
            <person name="Matheny P.B."/>
            <person name="Labbe J."/>
            <person name="Martin F.M."/>
        </authorList>
    </citation>
    <scope>NUCLEOTIDE SEQUENCE</scope>
    <source>
        <strain evidence="1">HHB10654</strain>
    </source>
</reference>
<organism evidence="1 2">
    <name type="scientific">Artomyces pyxidatus</name>
    <dbReference type="NCBI Taxonomy" id="48021"/>
    <lineage>
        <taxon>Eukaryota</taxon>
        <taxon>Fungi</taxon>
        <taxon>Dikarya</taxon>
        <taxon>Basidiomycota</taxon>
        <taxon>Agaricomycotina</taxon>
        <taxon>Agaricomycetes</taxon>
        <taxon>Russulales</taxon>
        <taxon>Auriscalpiaceae</taxon>
        <taxon>Artomyces</taxon>
    </lineage>
</organism>
<accession>A0ACB8TKC0</accession>
<sequence>MALNGTNLAASTSQPPPPPDVPDSVVVHMNGFGEPSLEAIESKLPVVYDGQVPLGEVVSRVVQACYAEMSEMAETLPSMSDSARKRKLADFVVAWKKQIVKLYAVAKWSRDADIVQKCMNITAFLMNQNRQFEDVIHGLLRNHDLLTSLDVLTTGSYRRLPTGIKKSILPPTPLTDEEVLRTLHDVEALIRYRLRIKEIIPVEMSKYRIADGRAFFAVPKLFEVSLSVRGGQKDDGWFFVNVEFLFNVGGDLTGMQEFPRKPTGVLKQHLTNEADARLAFYLPPPADQPAPPPGVEPPPIPKLPDDVVDAPLIRMYNFLQMMSMSYQLEILWFQANRLRSLGWADYLSVEMSRDRKTLTVSYWIRQPPARPPPPSRFKLPLVGGTLTISLVNTPDPLRAPKSRVLAELQERSKLTGSNKRPSDMVEGARWDVKWEPTIGALGVKIKAEDSFLRPEELTIDAENLDLERLLLKVIEKHTASIFDVFLLQLQYGTVFSVPEEVSVVREGGSVALRAYLCDDELVIVTIDPRTGRLNLRDTGDLGAAGRGPRFTAISEKINENPGMLLDALVRLRMNTIIELAEQKANYLGLVTFRLRNFSKEEQAKLGPSARSLLHIQLTPYPNHYIMLVLTDNEFRYALISVHVIADMYQSLVMDDIGWLEVEKICGRRDAIGEADVSLGKRKREAGAIASEVASRLMVPRFRLETHVLRELYAYCCARVAHTKVEQQFKANQIPYTHVYPSSPAMGPILPSSLKHLHSSLSQTIPTLCVQSADILSGSPAFEAAMPNIRVIPLSWWSTSSQQYAGERPPKVVTCVKLKNVQQPVGRRAGAGKGVIRPSKRIVYDANEAVVCFLSEEVEGCVQEFVTEWASVSKIVVIAREVARMAKEKRWQDVRLLSFDLQTVEFAYASDYTVSITCTDQLSANGGSYDLYFSRLPPSSAGPTQNSSGSQRPYNPHTEAEPFLHNLLSRGKLSQTLPALVAVLRSTVPILEVLEEIRAGATAPRAGDETPEIDTFAKAAGWWRVLFGTGTGHGLDFRLLTGGRVAILDACYPVFGRASPSVSSSPSQESLGLQPIPGLRHILAEAVKATRGHGRAADVNVGIVCGVGDVVTVGRKVWEGISRDVVGGRMVVKEGSG</sequence>
<dbReference type="EMBL" id="MU277187">
    <property type="protein sequence ID" value="KAI0068848.1"/>
    <property type="molecule type" value="Genomic_DNA"/>
</dbReference>
<comment type="caution">
    <text evidence="1">The sequence shown here is derived from an EMBL/GenBank/DDBJ whole genome shotgun (WGS) entry which is preliminary data.</text>
</comment>